<dbReference type="EMBL" id="CATNWA010021446">
    <property type="protein sequence ID" value="CAI9622728.1"/>
    <property type="molecule type" value="Genomic_DNA"/>
</dbReference>
<comment type="subcellular location">
    <subcellularLocation>
        <location evidence="1">Secreted</location>
    </subcellularLocation>
</comment>
<feature type="signal peptide" evidence="6">
    <location>
        <begin position="1"/>
        <end position="23"/>
    </location>
</feature>
<evidence type="ECO:0000256" key="2">
    <source>
        <dbReference type="ARBA" id="ARBA00006719"/>
    </source>
</evidence>
<dbReference type="InterPro" id="IPR001483">
    <property type="entry name" value="Urotensin_II"/>
</dbReference>
<accession>A0ABN9HTH6</accession>
<keyword evidence="6" id="KW-0732">Signal</keyword>
<evidence type="ECO:0000256" key="1">
    <source>
        <dbReference type="ARBA" id="ARBA00004613"/>
    </source>
</evidence>
<protein>
    <submittedName>
        <fullName evidence="7">Uncharacterized protein</fullName>
    </submittedName>
</protein>
<keyword evidence="3" id="KW-0964">Secreted</keyword>
<keyword evidence="5" id="KW-1015">Disulfide bond</keyword>
<comment type="similarity">
    <text evidence="2">Belongs to the urotensin-2 family.</text>
</comment>
<keyword evidence="8" id="KW-1185">Reference proteome</keyword>
<feature type="chain" id="PRO_5047474959" evidence="6">
    <location>
        <begin position="24"/>
        <end position="155"/>
    </location>
</feature>
<evidence type="ECO:0000256" key="5">
    <source>
        <dbReference type="ARBA" id="ARBA00023157"/>
    </source>
</evidence>
<gene>
    <name evidence="7" type="ORF">SPARVUS_LOCUS16330109</name>
</gene>
<dbReference type="PROSITE" id="PS00984">
    <property type="entry name" value="UROTENSIN_II"/>
    <property type="match status" value="1"/>
</dbReference>
<evidence type="ECO:0000313" key="7">
    <source>
        <dbReference type="EMBL" id="CAI9622728.1"/>
    </source>
</evidence>
<evidence type="ECO:0000256" key="6">
    <source>
        <dbReference type="SAM" id="SignalP"/>
    </source>
</evidence>
<dbReference type="Proteomes" id="UP001162483">
    <property type="component" value="Unassembled WGS sequence"/>
</dbReference>
<evidence type="ECO:0000256" key="3">
    <source>
        <dbReference type="ARBA" id="ARBA00022525"/>
    </source>
</evidence>
<name>A0ABN9HTH6_9NEOB</name>
<sequence length="155" mass="17866">MDAIVILSLITMALFSTTRLVHCAPLGRDDALRLREEESEETEQGRPETDERDRIVTFLALLEKAERIASSRFAAQITGIRANNKLFGKKNRMDDIREEQANPGFHQEESIDQMDELTDHSPMKGKHFRKVSQGLPRKSKKKRACFWKYCIKTSD</sequence>
<organism evidence="7 8">
    <name type="scientific">Staurois parvus</name>
    <dbReference type="NCBI Taxonomy" id="386267"/>
    <lineage>
        <taxon>Eukaryota</taxon>
        <taxon>Metazoa</taxon>
        <taxon>Chordata</taxon>
        <taxon>Craniata</taxon>
        <taxon>Vertebrata</taxon>
        <taxon>Euteleostomi</taxon>
        <taxon>Amphibia</taxon>
        <taxon>Batrachia</taxon>
        <taxon>Anura</taxon>
        <taxon>Neobatrachia</taxon>
        <taxon>Ranoidea</taxon>
        <taxon>Ranidae</taxon>
        <taxon>Staurois</taxon>
    </lineage>
</organism>
<reference evidence="7" key="1">
    <citation type="submission" date="2023-05" db="EMBL/GenBank/DDBJ databases">
        <authorList>
            <person name="Stuckert A."/>
        </authorList>
    </citation>
    <scope>NUCLEOTIDE SEQUENCE</scope>
</reference>
<keyword evidence="4" id="KW-0372">Hormone</keyword>
<evidence type="ECO:0000256" key="4">
    <source>
        <dbReference type="ARBA" id="ARBA00022702"/>
    </source>
</evidence>
<evidence type="ECO:0000313" key="8">
    <source>
        <dbReference type="Proteomes" id="UP001162483"/>
    </source>
</evidence>
<proteinExistence type="inferred from homology"/>
<comment type="caution">
    <text evidence="7">The sequence shown here is derived from an EMBL/GenBank/DDBJ whole genome shotgun (WGS) entry which is preliminary data.</text>
</comment>